<dbReference type="SUPFAM" id="SSF52540">
    <property type="entry name" value="P-loop containing nucleoside triphosphate hydrolases"/>
    <property type="match status" value="1"/>
</dbReference>
<accession>A0A7X6JYF4</accession>
<gene>
    <name evidence="2" type="ORF">HCU73_05490</name>
</gene>
<dbReference type="Gene3D" id="3.40.50.300">
    <property type="entry name" value="P-loop containing nucleotide triphosphate hydrolases"/>
    <property type="match status" value="1"/>
</dbReference>
<evidence type="ECO:0000313" key="3">
    <source>
        <dbReference type="Proteomes" id="UP000526408"/>
    </source>
</evidence>
<evidence type="ECO:0000313" key="2">
    <source>
        <dbReference type="EMBL" id="NKX44035.1"/>
    </source>
</evidence>
<protein>
    <submittedName>
        <fullName evidence="2">Uncharacterized protein</fullName>
    </submittedName>
</protein>
<sequence length="343" mass="36971">MTRPRLILHVGHPKTGSSALQSAFALSIDALARAGLHYPRPAKFAEAVRGGITSGNFNPARVADAYDAAVAAAPGCAAVLLSNEACFRIYQTDTQQLGRLRDRGVEVEVILFVRDPFEVELSSHMQGLKRGGVSRRFRLQAGGGRFLDLTGAFLDTCARLGLRLKVRNYSRLRDRLLPETEALLEVPPGTLTPPPVGQVNRSLTRAEMALMSALNAALPGQVSAAIADALCTDLPDIPSEAPAVSEAEYQRYLEMIAPRVEALNARLPPEAAYRLRPYAELADRLRPETAEDLRLSDRQLAVLTRALAATTGLGAGPSDRAPDPTGGANGLMRRLRSLALPRR</sequence>
<keyword evidence="3" id="KW-1185">Reference proteome</keyword>
<dbReference type="EMBL" id="JAAZQQ010000002">
    <property type="protein sequence ID" value="NKX44035.1"/>
    <property type="molecule type" value="Genomic_DNA"/>
</dbReference>
<comment type="caution">
    <text evidence="2">The sequence shown here is derived from an EMBL/GenBank/DDBJ whole genome shotgun (WGS) entry which is preliminary data.</text>
</comment>
<dbReference type="AlphaFoldDB" id="A0A7X6JYF4"/>
<feature type="compositionally biased region" description="Basic residues" evidence="1">
    <location>
        <begin position="333"/>
        <end position="343"/>
    </location>
</feature>
<dbReference type="RefSeq" id="WP_168622435.1">
    <property type="nucleotide sequence ID" value="NZ_JAAZQQ010000002.1"/>
</dbReference>
<proteinExistence type="predicted"/>
<dbReference type="InterPro" id="IPR027417">
    <property type="entry name" value="P-loop_NTPase"/>
</dbReference>
<organism evidence="2 3">
    <name type="scientific">Roseicyclus persicicus</name>
    <dbReference type="NCBI Taxonomy" id="2650661"/>
    <lineage>
        <taxon>Bacteria</taxon>
        <taxon>Pseudomonadati</taxon>
        <taxon>Pseudomonadota</taxon>
        <taxon>Alphaproteobacteria</taxon>
        <taxon>Rhodobacterales</taxon>
        <taxon>Roseobacteraceae</taxon>
        <taxon>Roseicyclus</taxon>
    </lineage>
</organism>
<dbReference type="Proteomes" id="UP000526408">
    <property type="component" value="Unassembled WGS sequence"/>
</dbReference>
<feature type="region of interest" description="Disordered" evidence="1">
    <location>
        <begin position="312"/>
        <end position="343"/>
    </location>
</feature>
<name>A0A7X6JYF4_9RHOB</name>
<reference evidence="2 3" key="1">
    <citation type="submission" date="2020-04" db="EMBL/GenBank/DDBJ databases">
        <authorList>
            <person name="Yoon J."/>
        </authorList>
    </citation>
    <scope>NUCLEOTIDE SEQUENCE [LARGE SCALE GENOMIC DNA]</scope>
    <source>
        <strain evidence="2 3">KMU-115</strain>
    </source>
</reference>
<evidence type="ECO:0000256" key="1">
    <source>
        <dbReference type="SAM" id="MobiDB-lite"/>
    </source>
</evidence>